<keyword evidence="2" id="KW-0597">Phosphoprotein</keyword>
<comment type="caution">
    <text evidence="7">The sequence shown here is derived from an EMBL/GenBank/DDBJ whole genome shotgun (WGS) entry which is preliminary data.</text>
</comment>
<feature type="domain" description="Ketosynthase family 3 (KS3)" evidence="6">
    <location>
        <begin position="13"/>
        <end position="439"/>
    </location>
</feature>
<dbReference type="PROSITE" id="PS00606">
    <property type="entry name" value="KS3_1"/>
    <property type="match status" value="1"/>
</dbReference>
<dbReference type="Proteomes" id="UP001428817">
    <property type="component" value="Unassembled WGS sequence"/>
</dbReference>
<dbReference type="InterPro" id="IPR016035">
    <property type="entry name" value="Acyl_Trfase/lysoPLipase"/>
</dbReference>
<evidence type="ECO:0000256" key="2">
    <source>
        <dbReference type="ARBA" id="ARBA00022553"/>
    </source>
</evidence>
<dbReference type="RefSeq" id="WP_185059911.1">
    <property type="nucleotide sequence ID" value="NZ_BAABJP010000058.1"/>
</dbReference>
<keyword evidence="3" id="KW-0808">Transferase</keyword>
<evidence type="ECO:0000256" key="4">
    <source>
        <dbReference type="SAM" id="MobiDB-lite"/>
    </source>
</evidence>
<organism evidence="7 8">
    <name type="scientific">Pseudonocardia eucalypti</name>
    <dbReference type="NCBI Taxonomy" id="648755"/>
    <lineage>
        <taxon>Bacteria</taxon>
        <taxon>Bacillati</taxon>
        <taxon>Actinomycetota</taxon>
        <taxon>Actinomycetes</taxon>
        <taxon>Pseudonocardiales</taxon>
        <taxon>Pseudonocardiaceae</taxon>
        <taxon>Pseudonocardia</taxon>
    </lineage>
</organism>
<evidence type="ECO:0000259" key="6">
    <source>
        <dbReference type="PROSITE" id="PS52004"/>
    </source>
</evidence>
<dbReference type="InterPro" id="IPR050091">
    <property type="entry name" value="PKS_NRPS_Biosynth_Enz"/>
</dbReference>
<proteinExistence type="predicted"/>
<keyword evidence="1" id="KW-0596">Phosphopantetheine</keyword>
<dbReference type="Pfam" id="PF16197">
    <property type="entry name" value="KAsynt_C_assoc"/>
    <property type="match status" value="1"/>
</dbReference>
<dbReference type="InterPro" id="IPR016039">
    <property type="entry name" value="Thiolase-like"/>
</dbReference>
<dbReference type="Pfam" id="PF02801">
    <property type="entry name" value="Ketoacyl-synt_C"/>
    <property type="match status" value="1"/>
</dbReference>
<evidence type="ECO:0000313" key="8">
    <source>
        <dbReference type="Proteomes" id="UP001428817"/>
    </source>
</evidence>
<name>A0ABP9RAQ9_9PSEU</name>
<dbReference type="InterPro" id="IPR009081">
    <property type="entry name" value="PP-bd_ACP"/>
</dbReference>
<dbReference type="PANTHER" id="PTHR43775">
    <property type="entry name" value="FATTY ACID SYNTHASE"/>
    <property type="match status" value="1"/>
</dbReference>
<dbReference type="Gene3D" id="3.30.70.3290">
    <property type="match status" value="1"/>
</dbReference>
<dbReference type="PROSITE" id="PS52004">
    <property type="entry name" value="KS3_2"/>
    <property type="match status" value="1"/>
</dbReference>
<dbReference type="InterPro" id="IPR018201">
    <property type="entry name" value="Ketoacyl_synth_AS"/>
</dbReference>
<dbReference type="PANTHER" id="PTHR43775:SF37">
    <property type="entry name" value="SI:DKEY-61P9.11"/>
    <property type="match status" value="1"/>
</dbReference>
<evidence type="ECO:0008006" key="9">
    <source>
        <dbReference type="Google" id="ProtNLM"/>
    </source>
</evidence>
<dbReference type="Pfam" id="PF00550">
    <property type="entry name" value="PP-binding"/>
    <property type="match status" value="1"/>
</dbReference>
<dbReference type="InterPro" id="IPR014031">
    <property type="entry name" value="Ketoacyl_synth_C"/>
</dbReference>
<feature type="domain" description="Carrier" evidence="5">
    <location>
        <begin position="947"/>
        <end position="1022"/>
    </location>
</feature>
<dbReference type="Gene3D" id="1.10.1200.10">
    <property type="entry name" value="ACP-like"/>
    <property type="match status" value="1"/>
</dbReference>
<evidence type="ECO:0000256" key="1">
    <source>
        <dbReference type="ARBA" id="ARBA00022450"/>
    </source>
</evidence>
<dbReference type="SUPFAM" id="SSF52151">
    <property type="entry name" value="FabD/lysophospholipase-like"/>
    <property type="match status" value="1"/>
</dbReference>
<dbReference type="InterPro" id="IPR036736">
    <property type="entry name" value="ACP-like_sf"/>
</dbReference>
<dbReference type="Pfam" id="PF00109">
    <property type="entry name" value="ketoacyl-synt"/>
    <property type="match status" value="1"/>
</dbReference>
<dbReference type="InterPro" id="IPR014043">
    <property type="entry name" value="Acyl_transferase_dom"/>
</dbReference>
<dbReference type="SUPFAM" id="SSF47336">
    <property type="entry name" value="ACP-like"/>
    <property type="match status" value="1"/>
</dbReference>
<accession>A0ABP9RAQ9</accession>
<dbReference type="InterPro" id="IPR001227">
    <property type="entry name" value="Ac_transferase_dom_sf"/>
</dbReference>
<feature type="compositionally biased region" description="Low complexity" evidence="4">
    <location>
        <begin position="923"/>
        <end position="938"/>
    </location>
</feature>
<sequence length="1026" mass="106738">MADSPVAETYDEELDIAVVGMATRFSGAEDLDAFWRLLLEGRDGGRQATEEEFFAAGGTEAELKDPDLVLRYSAIDGIERLDAEYFGFSPAEAELVDPQHRLFLEIAHRALEHAGHDPADPDRVVGVYAGSGLASYLLRNVMPWYQDSQADLMTLATGNAPSTLATRVAYRLGLTGPAMAVATACSTSLVAVHLACQDLIGLRADVALAGGATLNPAARRGYRWVDAGLMSADGRCRPFDAAATGMAGGDGVAAVVLKRLADARADGDTIYGVIAGTAVNNDGRRKVGYAAPSTQGQAEVIVAAHAAAGLTAADIDYVEAHGTGTAVGDPVEVAALTSAFRSDGAPPESCGLGAVKSNIGHTDTAAGVAGLIKTVLALHHERIPATAHYTEPNPLIDFAGGPFRVVAEETPWPRGERPRAAGVSSFGIGGTNAHVVVREAPRPPDRPDPTDEPQLLLLSAQSPEALRDSCAELAGHLRTHPGLDLADVARTLHEGRRAGPYRASVVAPGRWGDAVAATASLLDAQAVALASAPVEPARSARPVVLLFGGAGAVPGDVVAEMARFNRPFADALSSAGRLLGTELGELITSGRLPDPVDDEAGLSPAAVLAVEFALTDLLRSVGITPTRVLGHSLGEYAAAAVAGVMDRAEAVRLVARRQVLLDATHPDGAGEAVLADPSELGELPDGLTLAVHTAPGSCLVSGTRADLDTWLAGLPDVPHRPLPVRCAPHSPLLKPARAPLRTLLAAVPLTAPRLPWVTTVTGAAATEERARDVESWLRHTLEPVDFATALRAAAGRAKPAFIEVGPGRTAARAARTVLGPPTVAVPLLPSPISLAPTAHVADSDGPSRGFHPAVTALLTSLGALWCAGVDLDGTALRPPDARKVPLPGHPWYRRRYWIDPPAPGAVTPAPGGRIPAGADPEPTGRAKPAGPAGAGVPRPALPNPYVPPETDRQRQLVELCGAVLGYTGIGLDDDVFALGADSLTAFRLVQRTRAEFGAAPPLREFLEDPRVRNLEREPEPTAEERR</sequence>
<reference evidence="8" key="1">
    <citation type="journal article" date="2019" name="Int. J. Syst. Evol. Microbiol.">
        <title>The Global Catalogue of Microorganisms (GCM) 10K type strain sequencing project: providing services to taxonomists for standard genome sequencing and annotation.</title>
        <authorList>
            <consortium name="The Broad Institute Genomics Platform"/>
            <consortium name="The Broad Institute Genome Sequencing Center for Infectious Disease"/>
            <person name="Wu L."/>
            <person name="Ma J."/>
        </authorList>
    </citation>
    <scope>NUCLEOTIDE SEQUENCE [LARGE SCALE GENOMIC DNA]</scope>
    <source>
        <strain evidence="8">JCM 18303</strain>
    </source>
</reference>
<gene>
    <name evidence="7" type="ORF">GCM10023321_76960</name>
</gene>
<dbReference type="SMART" id="SM00825">
    <property type="entry name" value="PKS_KS"/>
    <property type="match status" value="1"/>
</dbReference>
<dbReference type="SUPFAM" id="SSF53901">
    <property type="entry name" value="Thiolase-like"/>
    <property type="match status" value="1"/>
</dbReference>
<dbReference type="InterPro" id="IPR032821">
    <property type="entry name" value="PKS_assoc"/>
</dbReference>
<dbReference type="InterPro" id="IPR014030">
    <property type="entry name" value="Ketoacyl_synth_N"/>
</dbReference>
<evidence type="ECO:0000313" key="7">
    <source>
        <dbReference type="EMBL" id="GAA5174040.1"/>
    </source>
</evidence>
<protein>
    <recommendedName>
        <fullName evidence="9">Acyl transferase domain-containing protein</fullName>
    </recommendedName>
</protein>
<dbReference type="InterPro" id="IPR020841">
    <property type="entry name" value="PKS_Beta-ketoAc_synthase_dom"/>
</dbReference>
<dbReference type="PROSITE" id="PS50075">
    <property type="entry name" value="CARRIER"/>
    <property type="match status" value="1"/>
</dbReference>
<evidence type="ECO:0000259" key="5">
    <source>
        <dbReference type="PROSITE" id="PS50075"/>
    </source>
</evidence>
<dbReference type="Pfam" id="PF00698">
    <property type="entry name" value="Acyl_transf_1"/>
    <property type="match status" value="1"/>
</dbReference>
<feature type="region of interest" description="Disordered" evidence="4">
    <location>
        <begin position="903"/>
        <end position="950"/>
    </location>
</feature>
<dbReference type="SMART" id="SM00827">
    <property type="entry name" value="PKS_AT"/>
    <property type="match status" value="1"/>
</dbReference>
<dbReference type="Gene3D" id="3.40.47.10">
    <property type="match status" value="1"/>
</dbReference>
<keyword evidence="8" id="KW-1185">Reference proteome</keyword>
<dbReference type="CDD" id="cd00833">
    <property type="entry name" value="PKS"/>
    <property type="match status" value="1"/>
</dbReference>
<dbReference type="Gene3D" id="3.40.366.10">
    <property type="entry name" value="Malonyl-Coenzyme A Acyl Carrier Protein, domain 2"/>
    <property type="match status" value="1"/>
</dbReference>
<dbReference type="EMBL" id="BAABJP010000058">
    <property type="protein sequence ID" value="GAA5174040.1"/>
    <property type="molecule type" value="Genomic_DNA"/>
</dbReference>
<evidence type="ECO:0000256" key="3">
    <source>
        <dbReference type="ARBA" id="ARBA00022679"/>
    </source>
</evidence>